<dbReference type="AlphaFoldDB" id="X6M0K2"/>
<accession>X6M0K2</accession>
<dbReference type="Pfam" id="PF00400">
    <property type="entry name" value="WD40"/>
    <property type="match status" value="3"/>
</dbReference>
<dbReference type="Proteomes" id="UP000023152">
    <property type="component" value="Unassembled WGS sequence"/>
</dbReference>
<sequence length="298" mass="35223">MLKHQNHYIFSMDMNILFGVNNNNDNNKMNNIGVVGGNGYTICSGSFDKTIRIWDIETTRQFNVFKGHEDDVNSVKYGSNELLNTILSGSDDKSVRLWDIRFGQQVQVFNGHTNEVLSVEYSPFVIKNDIGNSNVICSGSYDNTIRFWDIRSNENELYYIEDTKIKCLKFVSLKKRVNDNEQKLKSDCDVNLYYGLVYTLDCCLIYFWNFYPLRKKNFCNIFVRFNKIFWEIRTILFLLYQIVYYYVAIAQHYQYRPTIPVLHLRRFPRPCGSFIGFALFTFKDFTKFFFIGTFQRAV</sequence>
<dbReference type="PROSITE" id="PS50082">
    <property type="entry name" value="WD_REPEATS_2"/>
    <property type="match status" value="3"/>
</dbReference>
<evidence type="ECO:0000256" key="2">
    <source>
        <dbReference type="ARBA" id="ARBA00022737"/>
    </source>
</evidence>
<dbReference type="PANTHER" id="PTHR22847">
    <property type="entry name" value="WD40 REPEAT PROTEIN"/>
    <property type="match status" value="1"/>
</dbReference>
<gene>
    <name evidence="5" type="ORF">RFI_30241</name>
</gene>
<evidence type="ECO:0000256" key="3">
    <source>
        <dbReference type="PROSITE-ProRule" id="PRU00221"/>
    </source>
</evidence>
<dbReference type="InterPro" id="IPR001680">
    <property type="entry name" value="WD40_rpt"/>
</dbReference>
<keyword evidence="4" id="KW-0812">Transmembrane</keyword>
<feature type="transmembrane region" description="Helical" evidence="4">
    <location>
        <begin position="232"/>
        <end position="253"/>
    </location>
</feature>
<proteinExistence type="predicted"/>
<dbReference type="PRINTS" id="PR00320">
    <property type="entry name" value="GPROTEINBRPT"/>
</dbReference>
<dbReference type="InterPro" id="IPR019775">
    <property type="entry name" value="WD40_repeat_CS"/>
</dbReference>
<reference evidence="5 6" key="1">
    <citation type="journal article" date="2013" name="Curr. Biol.">
        <title>The Genome of the Foraminiferan Reticulomyxa filosa.</title>
        <authorList>
            <person name="Glockner G."/>
            <person name="Hulsmann N."/>
            <person name="Schleicher M."/>
            <person name="Noegel A.A."/>
            <person name="Eichinger L."/>
            <person name="Gallinger C."/>
            <person name="Pawlowski J."/>
            <person name="Sierra R."/>
            <person name="Euteneuer U."/>
            <person name="Pillet L."/>
            <person name="Moustafa A."/>
            <person name="Platzer M."/>
            <person name="Groth M."/>
            <person name="Szafranski K."/>
            <person name="Schliwa M."/>
        </authorList>
    </citation>
    <scope>NUCLEOTIDE SEQUENCE [LARGE SCALE GENOMIC DNA]</scope>
</reference>
<dbReference type="GO" id="GO:1990234">
    <property type="term" value="C:transferase complex"/>
    <property type="evidence" value="ECO:0007669"/>
    <property type="project" value="UniProtKB-ARBA"/>
</dbReference>
<keyword evidence="2" id="KW-0677">Repeat</keyword>
<evidence type="ECO:0000256" key="4">
    <source>
        <dbReference type="SAM" id="Phobius"/>
    </source>
</evidence>
<dbReference type="Gene3D" id="2.130.10.10">
    <property type="entry name" value="YVTN repeat-like/Quinoprotein amine dehydrogenase"/>
    <property type="match status" value="1"/>
</dbReference>
<keyword evidence="4" id="KW-1133">Transmembrane helix</keyword>
<protein>
    <submittedName>
        <fullName evidence="5">WD repeat-containing protein</fullName>
    </submittedName>
</protein>
<dbReference type="PROSITE" id="PS00678">
    <property type="entry name" value="WD_REPEATS_1"/>
    <property type="match status" value="3"/>
</dbReference>
<keyword evidence="1 3" id="KW-0853">WD repeat</keyword>
<dbReference type="InterPro" id="IPR020472">
    <property type="entry name" value="WD40_PAC1"/>
</dbReference>
<dbReference type="InterPro" id="IPR015943">
    <property type="entry name" value="WD40/YVTN_repeat-like_dom_sf"/>
</dbReference>
<organism evidence="5 6">
    <name type="scientific">Reticulomyxa filosa</name>
    <dbReference type="NCBI Taxonomy" id="46433"/>
    <lineage>
        <taxon>Eukaryota</taxon>
        <taxon>Sar</taxon>
        <taxon>Rhizaria</taxon>
        <taxon>Retaria</taxon>
        <taxon>Foraminifera</taxon>
        <taxon>Monothalamids</taxon>
        <taxon>Reticulomyxidae</taxon>
        <taxon>Reticulomyxa</taxon>
    </lineage>
</organism>
<keyword evidence="4" id="KW-0472">Membrane</keyword>
<feature type="repeat" description="WD" evidence="3">
    <location>
        <begin position="65"/>
        <end position="108"/>
    </location>
</feature>
<dbReference type="EMBL" id="ASPP01026444">
    <property type="protein sequence ID" value="ETO07151.1"/>
    <property type="molecule type" value="Genomic_DNA"/>
</dbReference>
<dbReference type="SUPFAM" id="SSF50978">
    <property type="entry name" value="WD40 repeat-like"/>
    <property type="match status" value="1"/>
</dbReference>
<name>X6M0K2_RETFI</name>
<dbReference type="PANTHER" id="PTHR22847:SF637">
    <property type="entry name" value="WD REPEAT DOMAIN 5B"/>
    <property type="match status" value="1"/>
</dbReference>
<dbReference type="SMART" id="SM00320">
    <property type="entry name" value="WD40"/>
    <property type="match status" value="3"/>
</dbReference>
<feature type="non-terminal residue" evidence="5">
    <location>
        <position position="298"/>
    </location>
</feature>
<keyword evidence="6" id="KW-1185">Reference proteome</keyword>
<feature type="transmembrane region" description="Helical" evidence="4">
    <location>
        <begin position="192"/>
        <end position="211"/>
    </location>
</feature>
<feature type="transmembrane region" description="Helical" evidence="4">
    <location>
        <begin position="273"/>
        <end position="294"/>
    </location>
</feature>
<feature type="repeat" description="WD" evidence="3">
    <location>
        <begin position="109"/>
        <end position="158"/>
    </location>
</feature>
<evidence type="ECO:0000256" key="1">
    <source>
        <dbReference type="ARBA" id="ARBA00022574"/>
    </source>
</evidence>
<comment type="caution">
    <text evidence="5">The sequence shown here is derived from an EMBL/GenBank/DDBJ whole genome shotgun (WGS) entry which is preliminary data.</text>
</comment>
<feature type="repeat" description="WD" evidence="3">
    <location>
        <begin position="38"/>
        <end position="64"/>
    </location>
</feature>
<dbReference type="PROSITE" id="PS50294">
    <property type="entry name" value="WD_REPEATS_REGION"/>
    <property type="match status" value="2"/>
</dbReference>
<evidence type="ECO:0000313" key="5">
    <source>
        <dbReference type="EMBL" id="ETO07151.1"/>
    </source>
</evidence>
<dbReference type="InterPro" id="IPR036322">
    <property type="entry name" value="WD40_repeat_dom_sf"/>
</dbReference>
<evidence type="ECO:0000313" key="6">
    <source>
        <dbReference type="Proteomes" id="UP000023152"/>
    </source>
</evidence>